<dbReference type="AlphaFoldDB" id="A0A8R7PW86"/>
<evidence type="ECO:0000313" key="3">
    <source>
        <dbReference type="Proteomes" id="UP000015106"/>
    </source>
</evidence>
<evidence type="ECO:0000259" key="1">
    <source>
        <dbReference type="Pfam" id="PF14111"/>
    </source>
</evidence>
<reference evidence="3" key="1">
    <citation type="journal article" date="2013" name="Nature">
        <title>Draft genome of the wheat A-genome progenitor Triticum urartu.</title>
        <authorList>
            <person name="Ling H.Q."/>
            <person name="Zhao S."/>
            <person name="Liu D."/>
            <person name="Wang J."/>
            <person name="Sun H."/>
            <person name="Zhang C."/>
            <person name="Fan H."/>
            <person name="Li D."/>
            <person name="Dong L."/>
            <person name="Tao Y."/>
            <person name="Gao C."/>
            <person name="Wu H."/>
            <person name="Li Y."/>
            <person name="Cui Y."/>
            <person name="Guo X."/>
            <person name="Zheng S."/>
            <person name="Wang B."/>
            <person name="Yu K."/>
            <person name="Liang Q."/>
            <person name="Yang W."/>
            <person name="Lou X."/>
            <person name="Chen J."/>
            <person name="Feng M."/>
            <person name="Jian J."/>
            <person name="Zhang X."/>
            <person name="Luo G."/>
            <person name="Jiang Y."/>
            <person name="Liu J."/>
            <person name="Wang Z."/>
            <person name="Sha Y."/>
            <person name="Zhang B."/>
            <person name="Wu H."/>
            <person name="Tang D."/>
            <person name="Shen Q."/>
            <person name="Xue P."/>
            <person name="Zou S."/>
            <person name="Wang X."/>
            <person name="Liu X."/>
            <person name="Wang F."/>
            <person name="Yang Y."/>
            <person name="An X."/>
            <person name="Dong Z."/>
            <person name="Zhang K."/>
            <person name="Zhang X."/>
            <person name="Luo M.C."/>
            <person name="Dvorak J."/>
            <person name="Tong Y."/>
            <person name="Wang J."/>
            <person name="Yang H."/>
            <person name="Li Z."/>
            <person name="Wang D."/>
            <person name="Zhang A."/>
            <person name="Wang J."/>
        </authorList>
    </citation>
    <scope>NUCLEOTIDE SEQUENCE</scope>
    <source>
        <strain evidence="3">cv. G1812</strain>
    </source>
</reference>
<dbReference type="Proteomes" id="UP000015106">
    <property type="component" value="Chromosome 3"/>
</dbReference>
<proteinExistence type="predicted"/>
<keyword evidence="3" id="KW-1185">Reference proteome</keyword>
<dbReference type="InterPro" id="IPR025558">
    <property type="entry name" value="DUF4283"/>
</dbReference>
<feature type="domain" description="DUF4283" evidence="1">
    <location>
        <begin position="21"/>
        <end position="77"/>
    </location>
</feature>
<reference evidence="2" key="2">
    <citation type="submission" date="2018-03" db="EMBL/GenBank/DDBJ databases">
        <title>The Triticum urartu genome reveals the dynamic nature of wheat genome evolution.</title>
        <authorList>
            <person name="Ling H."/>
            <person name="Ma B."/>
            <person name="Shi X."/>
            <person name="Liu H."/>
            <person name="Dong L."/>
            <person name="Sun H."/>
            <person name="Cao Y."/>
            <person name="Gao Q."/>
            <person name="Zheng S."/>
            <person name="Li Y."/>
            <person name="Yu Y."/>
            <person name="Du H."/>
            <person name="Qi M."/>
            <person name="Li Y."/>
            <person name="Yu H."/>
            <person name="Cui Y."/>
            <person name="Wang N."/>
            <person name="Chen C."/>
            <person name="Wu H."/>
            <person name="Zhao Y."/>
            <person name="Zhang J."/>
            <person name="Li Y."/>
            <person name="Zhou W."/>
            <person name="Zhang B."/>
            <person name="Hu W."/>
            <person name="Eijk M."/>
            <person name="Tang J."/>
            <person name="Witsenboer H."/>
            <person name="Zhao S."/>
            <person name="Li Z."/>
            <person name="Zhang A."/>
            <person name="Wang D."/>
            <person name="Liang C."/>
        </authorList>
    </citation>
    <scope>NUCLEOTIDE SEQUENCE [LARGE SCALE GENOMIC DNA]</scope>
    <source>
        <strain evidence="2">cv. G1812</strain>
    </source>
</reference>
<organism evidence="2 3">
    <name type="scientific">Triticum urartu</name>
    <name type="common">Red wild einkorn</name>
    <name type="synonym">Crithodium urartu</name>
    <dbReference type="NCBI Taxonomy" id="4572"/>
    <lineage>
        <taxon>Eukaryota</taxon>
        <taxon>Viridiplantae</taxon>
        <taxon>Streptophyta</taxon>
        <taxon>Embryophyta</taxon>
        <taxon>Tracheophyta</taxon>
        <taxon>Spermatophyta</taxon>
        <taxon>Magnoliopsida</taxon>
        <taxon>Liliopsida</taxon>
        <taxon>Poales</taxon>
        <taxon>Poaceae</taxon>
        <taxon>BOP clade</taxon>
        <taxon>Pooideae</taxon>
        <taxon>Triticodae</taxon>
        <taxon>Triticeae</taxon>
        <taxon>Triticinae</taxon>
        <taxon>Triticum</taxon>
    </lineage>
</organism>
<accession>A0A8R7PW86</accession>
<dbReference type="Pfam" id="PF14111">
    <property type="entry name" value="DUF4283"/>
    <property type="match status" value="1"/>
</dbReference>
<protein>
    <recommendedName>
        <fullName evidence="1">DUF4283 domain-containing protein</fullName>
    </recommendedName>
</protein>
<evidence type="ECO:0000313" key="2">
    <source>
        <dbReference type="EnsemblPlants" id="TuG1812G0300004600.01.T01.cds348761"/>
    </source>
</evidence>
<sequence>MALARVHTNKVYSQYWFYRNMRIAWDLAQEVKIRPLEENLYTMQFSCLGDWERVMQEGPWEHKGKAVVLAHYNGFTRPSSIALNTIDI</sequence>
<dbReference type="Gramene" id="TuG1812G0300004600.01.T01">
    <property type="protein sequence ID" value="TuG1812G0300004600.01.T01.cds348761"/>
    <property type="gene ID" value="TuG1812G0300004600.01"/>
</dbReference>
<name>A0A8R7PW86_TRIUA</name>
<reference evidence="2" key="3">
    <citation type="submission" date="2022-06" db="UniProtKB">
        <authorList>
            <consortium name="EnsemblPlants"/>
        </authorList>
    </citation>
    <scope>IDENTIFICATION</scope>
</reference>
<dbReference type="EnsemblPlants" id="TuG1812G0300004600.01.T01">
    <property type="protein sequence ID" value="TuG1812G0300004600.01.T01.cds348761"/>
    <property type="gene ID" value="TuG1812G0300004600.01"/>
</dbReference>